<gene>
    <name evidence="2" type="ORF">BECKDK2373B_GA0170837_11297</name>
    <name evidence="3" type="ORF">BECKDK2373C_GA0170839_11506</name>
</gene>
<dbReference type="EMBL" id="CAADEY010000150">
    <property type="protein sequence ID" value="VFJ66545.1"/>
    <property type="molecule type" value="Genomic_DNA"/>
</dbReference>
<keyword evidence="1" id="KW-0472">Membrane</keyword>
<feature type="transmembrane region" description="Helical" evidence="1">
    <location>
        <begin position="279"/>
        <end position="300"/>
    </location>
</feature>
<dbReference type="EMBL" id="CAADEX010000129">
    <property type="protein sequence ID" value="VFJ63818.1"/>
    <property type="molecule type" value="Genomic_DNA"/>
</dbReference>
<evidence type="ECO:0000256" key="1">
    <source>
        <dbReference type="SAM" id="Phobius"/>
    </source>
</evidence>
<reference evidence="2" key="1">
    <citation type="submission" date="2019-02" db="EMBL/GenBank/DDBJ databases">
        <authorList>
            <person name="Gruber-Vodicka R. H."/>
            <person name="Seah K. B. B."/>
        </authorList>
    </citation>
    <scope>NUCLEOTIDE SEQUENCE</scope>
    <source>
        <strain evidence="3">BECK_DK161</strain>
        <strain evidence="2">BECK_DK47</strain>
    </source>
</reference>
<organism evidence="2">
    <name type="scientific">Candidatus Kentrum sp. DK</name>
    <dbReference type="NCBI Taxonomy" id="2126562"/>
    <lineage>
        <taxon>Bacteria</taxon>
        <taxon>Pseudomonadati</taxon>
        <taxon>Pseudomonadota</taxon>
        <taxon>Gammaproteobacteria</taxon>
        <taxon>Candidatus Kentrum</taxon>
    </lineage>
</organism>
<name>A0A450TAS0_9GAMM</name>
<dbReference type="InterPro" id="IPR011435">
    <property type="entry name" value="UmpAB"/>
</dbReference>
<sequence length="302" mass="32347">MRYYSVALIVVRRYSYPASSTCLAIGYATRYKSCVARWKKCILHHRANPQLARIIPRGNDNLYRLLITIGGSIRDLAPVILVIGFFQIVILGNPIPNLGDIAVGIVLVLLGLTLFVRGLEIGLFPLGEALAYSFAKKGSLWWLLIFAFSLGFGTTVAEPALIAVAKEAANVAVEAGMIQSSEAARMEYALGLRFTVALSVGFAIVLGVFRILRGWPVQYLILGGYAGVVIMTGFAPEEIIGIAYDSGGVTTSTITVPMVTALGVGLASSIQGRNPFSDGFGLIAFASLTPMIFVMGYGMLIQ</sequence>
<dbReference type="Pfam" id="PF07556">
    <property type="entry name" value="DUF1538"/>
    <property type="match status" value="1"/>
</dbReference>
<feature type="transmembrane region" description="Helical" evidence="1">
    <location>
        <begin position="190"/>
        <end position="212"/>
    </location>
</feature>
<feature type="transmembrane region" description="Helical" evidence="1">
    <location>
        <begin position="101"/>
        <end position="119"/>
    </location>
</feature>
<feature type="transmembrane region" description="Helical" evidence="1">
    <location>
        <begin position="76"/>
        <end position="95"/>
    </location>
</feature>
<proteinExistence type="predicted"/>
<accession>A0A450TAS0</accession>
<feature type="transmembrane region" description="Helical" evidence="1">
    <location>
        <begin position="219"/>
        <end position="236"/>
    </location>
</feature>
<protein>
    <recommendedName>
        <fullName evidence="4">DUF1538 domain-containing protein</fullName>
    </recommendedName>
</protein>
<evidence type="ECO:0000313" key="3">
    <source>
        <dbReference type="EMBL" id="VFJ66545.1"/>
    </source>
</evidence>
<evidence type="ECO:0008006" key="4">
    <source>
        <dbReference type="Google" id="ProtNLM"/>
    </source>
</evidence>
<keyword evidence="1" id="KW-0812">Transmembrane</keyword>
<keyword evidence="1" id="KW-1133">Transmembrane helix</keyword>
<evidence type="ECO:0000313" key="2">
    <source>
        <dbReference type="EMBL" id="VFJ63818.1"/>
    </source>
</evidence>
<feature type="transmembrane region" description="Helical" evidence="1">
    <location>
        <begin position="248"/>
        <end position="267"/>
    </location>
</feature>
<feature type="transmembrane region" description="Helical" evidence="1">
    <location>
        <begin position="140"/>
        <end position="157"/>
    </location>
</feature>
<dbReference type="AlphaFoldDB" id="A0A450TAS0"/>